<proteinExistence type="predicted"/>
<feature type="region of interest" description="Disordered" evidence="1">
    <location>
        <begin position="1"/>
        <end position="23"/>
    </location>
</feature>
<evidence type="ECO:0000313" key="3">
    <source>
        <dbReference type="EMBL" id="KAK2598578.1"/>
    </source>
</evidence>
<feature type="compositionally biased region" description="Low complexity" evidence="1">
    <location>
        <begin position="231"/>
        <end position="246"/>
    </location>
</feature>
<dbReference type="InterPro" id="IPR011009">
    <property type="entry name" value="Kinase-like_dom_sf"/>
</dbReference>
<feature type="region of interest" description="Disordered" evidence="1">
    <location>
        <begin position="228"/>
        <end position="248"/>
    </location>
</feature>
<comment type="caution">
    <text evidence="3">The sequence shown here is derived from an EMBL/GenBank/DDBJ whole genome shotgun (WGS) entry which is preliminary data.</text>
</comment>
<dbReference type="Proteomes" id="UP001265746">
    <property type="component" value="Unassembled WGS sequence"/>
</dbReference>
<protein>
    <recommendedName>
        <fullName evidence="2">Protein kinase domain-containing protein</fullName>
    </recommendedName>
</protein>
<feature type="region of interest" description="Disordered" evidence="1">
    <location>
        <begin position="506"/>
        <end position="527"/>
    </location>
</feature>
<dbReference type="GO" id="GO:0005524">
    <property type="term" value="F:ATP binding"/>
    <property type="evidence" value="ECO:0007669"/>
    <property type="project" value="InterPro"/>
</dbReference>
<evidence type="ECO:0000259" key="2">
    <source>
        <dbReference type="PROSITE" id="PS50011"/>
    </source>
</evidence>
<keyword evidence="4" id="KW-1185">Reference proteome</keyword>
<dbReference type="EMBL" id="JAUJFL010000008">
    <property type="protein sequence ID" value="KAK2598578.1"/>
    <property type="molecule type" value="Genomic_DNA"/>
</dbReference>
<evidence type="ECO:0000256" key="1">
    <source>
        <dbReference type="SAM" id="MobiDB-lite"/>
    </source>
</evidence>
<evidence type="ECO:0000313" key="4">
    <source>
        <dbReference type="Proteomes" id="UP001265746"/>
    </source>
</evidence>
<dbReference type="InterPro" id="IPR000719">
    <property type="entry name" value="Prot_kinase_dom"/>
</dbReference>
<gene>
    <name evidence="3" type="ORF">N8I77_011978</name>
</gene>
<organism evidence="3 4">
    <name type="scientific">Phomopsis amygdali</name>
    <name type="common">Fusicoccum amygdali</name>
    <dbReference type="NCBI Taxonomy" id="1214568"/>
    <lineage>
        <taxon>Eukaryota</taxon>
        <taxon>Fungi</taxon>
        <taxon>Dikarya</taxon>
        <taxon>Ascomycota</taxon>
        <taxon>Pezizomycotina</taxon>
        <taxon>Sordariomycetes</taxon>
        <taxon>Sordariomycetidae</taxon>
        <taxon>Diaporthales</taxon>
        <taxon>Diaporthaceae</taxon>
        <taxon>Diaporthe</taxon>
    </lineage>
</organism>
<accession>A0AAD9S3S6</accession>
<feature type="domain" description="Protein kinase" evidence="2">
    <location>
        <begin position="157"/>
        <end position="594"/>
    </location>
</feature>
<name>A0AAD9S3S6_PHOAM</name>
<dbReference type="AlphaFoldDB" id="A0AAD9S3S6"/>
<reference evidence="3" key="1">
    <citation type="submission" date="2023-06" db="EMBL/GenBank/DDBJ databases">
        <authorList>
            <person name="Noh H."/>
        </authorList>
    </citation>
    <scope>NUCLEOTIDE SEQUENCE</scope>
    <source>
        <strain evidence="3">DUCC20226</strain>
    </source>
</reference>
<dbReference type="SUPFAM" id="SSF56112">
    <property type="entry name" value="Protein kinase-like (PK-like)"/>
    <property type="match status" value="1"/>
</dbReference>
<sequence length="603" mass="67826">MLRRPSPPVGRGRLTPSLQRGTVTLPSSSKYRVEKPQHLAPTWMRDRNGRLVSYRPTRPNIGGSGDLEAFYHVQRTGPDEILPPPQTLWRQRYGDECMVNYRPLWVGIAQNLVQPLRKRSDVSSDAGDLEGDVGVPYLFAYDETVTPDENGEQYARWVPLKILANGGYGVVIMYVDDNLSVDEDTEIAPDDIIVAKFNYKDGDLVDIMASVVGQIRASQMIRQAQLEDAQGSLGSSRTRSSTDSSLEYSHFQQTTEELDVDTKHLFRQENMILELLDMTGSPHFPKFWRLADPPQDGTLCTMGYIPGGVTLDEHLDTRSNDKIPIRLVWEAVFCLSKAMSAMAYGSEDPAPSHRVHGWNQIVHLDWSAANIFVRRSSLSHTCSHGPCFMVGDFGFAVVVPNKRNARIAFRNEHLKLGWHKNLNSELPEANIDIEQPFKFREHAPIIGHFSHKTNVFLMAGVWKDNLGGNQIGRIGFMRYMQDGLTVAEQTRLAFYLGLDLEAQVPEDEQLGKPLNRNEDEDEDDASDGAQRLRGYVDLAESLLKQQVVQNLRVSEQRFANLMTRCRSEDPSQRPEIEEIMLQAARGMAEAGEYVPPSPSSGSE</sequence>
<dbReference type="PROSITE" id="PS50011">
    <property type="entry name" value="PROTEIN_KINASE_DOM"/>
    <property type="match status" value="1"/>
</dbReference>
<dbReference type="GO" id="GO:0004672">
    <property type="term" value="F:protein kinase activity"/>
    <property type="evidence" value="ECO:0007669"/>
    <property type="project" value="InterPro"/>
</dbReference>